<dbReference type="CDD" id="cd06261">
    <property type="entry name" value="TM_PBP2"/>
    <property type="match status" value="1"/>
</dbReference>
<feature type="domain" description="ABC transmembrane type-1" evidence="8">
    <location>
        <begin position="84"/>
        <end position="280"/>
    </location>
</feature>
<dbReference type="SUPFAM" id="SSF161098">
    <property type="entry name" value="MetI-like"/>
    <property type="match status" value="1"/>
</dbReference>
<sequence>MKLKPKLRLNKPRREAFIGYMLVLPWIVGFLLFMAYPLYFSLFMSFHKVAITPYGIQTTYLGWDNYKDAFLTDPAFIQKLLAFVKSTVVMIPIVIVFSLFVALLINQPIRGRQFFRAIFFLPVVITSGEVVQELFAQGAATIPLMDQSGVIAYLEDNLSQAWSSPLIDVIKRFILILWYSGVQILIFLAALQKVNTQVYEAAAIDGASPWVIFWKITLPEVKPFILVNLIYTTVDLFTNTFSDVIKLIQDNMFQVGTGFGYSSALAWIFFAVVLVVLLLVAWLFRNRENAAYAGNGR</sequence>
<name>A0A7X0VFL6_9BACL</name>
<dbReference type="RefSeq" id="WP_185143646.1">
    <property type="nucleotide sequence ID" value="NZ_JACJVP010000025.1"/>
</dbReference>
<comment type="caution">
    <text evidence="9">The sequence shown here is derived from an EMBL/GenBank/DDBJ whole genome shotgun (WGS) entry which is preliminary data.</text>
</comment>
<organism evidence="9 10">
    <name type="scientific">Cohnella nanjingensis</name>
    <dbReference type="NCBI Taxonomy" id="1387779"/>
    <lineage>
        <taxon>Bacteria</taxon>
        <taxon>Bacillati</taxon>
        <taxon>Bacillota</taxon>
        <taxon>Bacilli</taxon>
        <taxon>Bacillales</taxon>
        <taxon>Paenibacillaceae</taxon>
        <taxon>Cohnella</taxon>
    </lineage>
</organism>
<proteinExistence type="inferred from homology"/>
<evidence type="ECO:0000313" key="10">
    <source>
        <dbReference type="Proteomes" id="UP000547209"/>
    </source>
</evidence>
<keyword evidence="2 7" id="KW-0813">Transport</keyword>
<keyword evidence="4 7" id="KW-0812">Transmembrane</keyword>
<accession>A0A7X0VFL6</accession>
<evidence type="ECO:0000256" key="4">
    <source>
        <dbReference type="ARBA" id="ARBA00022692"/>
    </source>
</evidence>
<feature type="transmembrane region" description="Helical" evidence="7">
    <location>
        <begin position="80"/>
        <end position="105"/>
    </location>
</feature>
<dbReference type="Pfam" id="PF00528">
    <property type="entry name" value="BPD_transp_1"/>
    <property type="match status" value="1"/>
</dbReference>
<dbReference type="Gene3D" id="1.10.3720.10">
    <property type="entry name" value="MetI-like"/>
    <property type="match status" value="1"/>
</dbReference>
<dbReference type="InterPro" id="IPR050809">
    <property type="entry name" value="UgpAE/MalFG_permease"/>
</dbReference>
<keyword evidence="10" id="KW-1185">Reference proteome</keyword>
<dbReference type="EMBL" id="JACJVP010000025">
    <property type="protein sequence ID" value="MBB6672172.1"/>
    <property type="molecule type" value="Genomic_DNA"/>
</dbReference>
<keyword evidence="3" id="KW-1003">Cell membrane</keyword>
<dbReference type="PANTHER" id="PTHR43227">
    <property type="entry name" value="BLL4140 PROTEIN"/>
    <property type="match status" value="1"/>
</dbReference>
<evidence type="ECO:0000256" key="7">
    <source>
        <dbReference type="RuleBase" id="RU363032"/>
    </source>
</evidence>
<evidence type="ECO:0000256" key="1">
    <source>
        <dbReference type="ARBA" id="ARBA00004651"/>
    </source>
</evidence>
<feature type="transmembrane region" description="Helical" evidence="7">
    <location>
        <begin position="264"/>
        <end position="284"/>
    </location>
</feature>
<protein>
    <submittedName>
        <fullName evidence="9">Sugar ABC transporter permease</fullName>
    </submittedName>
</protein>
<dbReference type="GO" id="GO:0005886">
    <property type="term" value="C:plasma membrane"/>
    <property type="evidence" value="ECO:0007669"/>
    <property type="project" value="UniProtKB-SubCell"/>
</dbReference>
<dbReference type="Proteomes" id="UP000547209">
    <property type="component" value="Unassembled WGS sequence"/>
</dbReference>
<evidence type="ECO:0000256" key="3">
    <source>
        <dbReference type="ARBA" id="ARBA00022475"/>
    </source>
</evidence>
<keyword evidence="6 7" id="KW-0472">Membrane</keyword>
<gene>
    <name evidence="9" type="ORF">H7C19_15945</name>
</gene>
<evidence type="ECO:0000256" key="2">
    <source>
        <dbReference type="ARBA" id="ARBA00022448"/>
    </source>
</evidence>
<reference evidence="9 10" key="1">
    <citation type="submission" date="2020-08" db="EMBL/GenBank/DDBJ databases">
        <title>Cohnella phylogeny.</title>
        <authorList>
            <person name="Dunlap C."/>
        </authorList>
    </citation>
    <scope>NUCLEOTIDE SEQUENCE [LARGE SCALE GENOMIC DNA]</scope>
    <source>
        <strain evidence="9 10">DSM 28246</strain>
    </source>
</reference>
<evidence type="ECO:0000256" key="5">
    <source>
        <dbReference type="ARBA" id="ARBA00022989"/>
    </source>
</evidence>
<feature type="transmembrane region" description="Helical" evidence="7">
    <location>
        <begin position="173"/>
        <end position="191"/>
    </location>
</feature>
<feature type="transmembrane region" description="Helical" evidence="7">
    <location>
        <begin position="20"/>
        <end position="39"/>
    </location>
</feature>
<dbReference type="PROSITE" id="PS50928">
    <property type="entry name" value="ABC_TM1"/>
    <property type="match status" value="1"/>
</dbReference>
<dbReference type="AlphaFoldDB" id="A0A7X0VFL6"/>
<evidence type="ECO:0000313" key="9">
    <source>
        <dbReference type="EMBL" id="MBB6672172.1"/>
    </source>
</evidence>
<comment type="similarity">
    <text evidence="7">Belongs to the binding-protein-dependent transport system permease family.</text>
</comment>
<evidence type="ECO:0000259" key="8">
    <source>
        <dbReference type="PROSITE" id="PS50928"/>
    </source>
</evidence>
<dbReference type="GO" id="GO:0055085">
    <property type="term" value="P:transmembrane transport"/>
    <property type="evidence" value="ECO:0007669"/>
    <property type="project" value="InterPro"/>
</dbReference>
<dbReference type="PANTHER" id="PTHR43227:SF3">
    <property type="entry name" value="BINDING-PROTEIN-DEPENDENT TRANSPORT SYSTEMS INNER MEMBRANE COMPONENT"/>
    <property type="match status" value="1"/>
</dbReference>
<dbReference type="InterPro" id="IPR000515">
    <property type="entry name" value="MetI-like"/>
</dbReference>
<evidence type="ECO:0000256" key="6">
    <source>
        <dbReference type="ARBA" id="ARBA00023136"/>
    </source>
</evidence>
<comment type="subcellular location">
    <subcellularLocation>
        <location evidence="1 7">Cell membrane</location>
        <topology evidence="1 7">Multi-pass membrane protein</topology>
    </subcellularLocation>
</comment>
<dbReference type="InterPro" id="IPR035906">
    <property type="entry name" value="MetI-like_sf"/>
</dbReference>
<keyword evidence="5 7" id="KW-1133">Transmembrane helix</keyword>